<dbReference type="EMBL" id="KY659259">
    <property type="protein sequence ID" value="ARS01360.1"/>
    <property type="molecule type" value="mRNA"/>
</dbReference>
<keyword evidence="1" id="KW-0732">Signal</keyword>
<protein>
    <submittedName>
        <fullName evidence="2">Cerebrin 2</fullName>
    </submittedName>
</protein>
<feature type="signal peptide" evidence="1">
    <location>
        <begin position="1"/>
        <end position="29"/>
    </location>
</feature>
<dbReference type="AlphaFoldDB" id="A0A1X9WEC6"/>
<sequence length="90" mass="10063">MYKIILPCKTLLVVMTILAISWFIQGTAASALRPYNTQMEDKTKQEVAALASRMIKLIMYDGNDGLVYNKRNGGTADTLYNMPDLMSIGR</sequence>
<feature type="chain" id="PRO_5012937128" evidence="1">
    <location>
        <begin position="30"/>
        <end position="90"/>
    </location>
</feature>
<evidence type="ECO:0000256" key="1">
    <source>
        <dbReference type="SAM" id="SignalP"/>
    </source>
</evidence>
<reference evidence="2" key="2">
    <citation type="submission" date="2017-02" db="EMBL/GenBank/DDBJ databases">
        <authorList>
            <person name="Peterson S.W."/>
        </authorList>
    </citation>
    <scope>NUCLEOTIDE SEQUENCE</scope>
</reference>
<accession>A0A1X9WEC6</accession>
<proteinExistence type="evidence at transcript level"/>
<evidence type="ECO:0000313" key="2">
    <source>
        <dbReference type="EMBL" id="ARS01360.1"/>
    </source>
</evidence>
<organism evidence="2">
    <name type="scientific">Deroceras reticulatum</name>
    <name type="common">Gray garden slug</name>
    <dbReference type="NCBI Taxonomy" id="145610"/>
    <lineage>
        <taxon>Eukaryota</taxon>
        <taxon>Metazoa</taxon>
        <taxon>Spiralia</taxon>
        <taxon>Lophotrochozoa</taxon>
        <taxon>Mollusca</taxon>
        <taxon>Gastropoda</taxon>
        <taxon>Heterobranchia</taxon>
        <taxon>Euthyneura</taxon>
        <taxon>Panpulmonata</taxon>
        <taxon>Eupulmonata</taxon>
        <taxon>Stylommatophora</taxon>
        <taxon>Helicina</taxon>
        <taxon>Limacoidea</taxon>
        <taxon>Agriolimacidae</taxon>
        <taxon>Deroceras</taxon>
    </lineage>
</organism>
<name>A0A1X9WEC6_DERRE</name>
<reference evidence="2" key="1">
    <citation type="journal article" date="2017" name="Peptides">
        <title>Neuropeptides predicted from the transcriptome analysis of the gray garden slug Deroceras reticulatum.</title>
        <authorList>
            <person name="Ahn S.J."/>
            <person name="Martin R."/>
            <person name="Rao S."/>
            <person name="Choi M.Y."/>
        </authorList>
    </citation>
    <scope>NUCLEOTIDE SEQUENCE</scope>
</reference>